<dbReference type="EMBL" id="NPDT01000001">
    <property type="protein sequence ID" value="PJZ67009.1"/>
    <property type="molecule type" value="Genomic_DNA"/>
</dbReference>
<feature type="chain" id="PRO_5014812718" evidence="1">
    <location>
        <begin position="23"/>
        <end position="63"/>
    </location>
</feature>
<proteinExistence type="predicted"/>
<dbReference type="RefSeq" id="WP_100757575.1">
    <property type="nucleotide sequence ID" value="NZ_NPDT01000001.1"/>
</dbReference>
<evidence type="ECO:0000256" key="1">
    <source>
        <dbReference type="SAM" id="SignalP"/>
    </source>
</evidence>
<comment type="caution">
    <text evidence="2">The sequence shown here is derived from an EMBL/GenBank/DDBJ whole genome shotgun (WGS) entry which is preliminary data.</text>
</comment>
<protein>
    <submittedName>
        <fullName evidence="2">Uncharacterized protein</fullName>
    </submittedName>
</protein>
<dbReference type="AlphaFoldDB" id="A0A2M9ZF07"/>
<organism evidence="2 3">
    <name type="scientific">Leptospira wolffii</name>
    <dbReference type="NCBI Taxonomy" id="409998"/>
    <lineage>
        <taxon>Bacteria</taxon>
        <taxon>Pseudomonadati</taxon>
        <taxon>Spirochaetota</taxon>
        <taxon>Spirochaetia</taxon>
        <taxon>Leptospirales</taxon>
        <taxon>Leptospiraceae</taxon>
        <taxon>Leptospira</taxon>
    </lineage>
</organism>
<accession>A0A2M9ZF07</accession>
<evidence type="ECO:0000313" key="3">
    <source>
        <dbReference type="Proteomes" id="UP000231912"/>
    </source>
</evidence>
<gene>
    <name evidence="2" type="ORF">CH371_02710</name>
</gene>
<name>A0A2M9ZF07_9LEPT</name>
<feature type="signal peptide" evidence="1">
    <location>
        <begin position="1"/>
        <end position="22"/>
    </location>
</feature>
<sequence>MKLLPKLISVFSIVFLAGALFAQNETLPVTVKKNSKGVWKASEFSSLLVGIKKPTTSNPADDL</sequence>
<keyword evidence="1" id="KW-0732">Signal</keyword>
<reference evidence="2 3" key="1">
    <citation type="submission" date="2017-07" db="EMBL/GenBank/DDBJ databases">
        <title>Leptospira spp. isolated from tropical soils.</title>
        <authorList>
            <person name="Thibeaux R."/>
            <person name="Iraola G."/>
            <person name="Ferres I."/>
            <person name="Bierque E."/>
            <person name="Girault D."/>
            <person name="Soupe-Gilbert M.-E."/>
            <person name="Picardeau M."/>
            <person name="Goarant C."/>
        </authorList>
    </citation>
    <scope>NUCLEOTIDE SEQUENCE [LARGE SCALE GENOMIC DNA]</scope>
    <source>
        <strain evidence="2 3">FH2-C-A2</strain>
    </source>
</reference>
<evidence type="ECO:0000313" key="2">
    <source>
        <dbReference type="EMBL" id="PJZ67009.1"/>
    </source>
</evidence>
<dbReference type="Proteomes" id="UP000231912">
    <property type="component" value="Unassembled WGS sequence"/>
</dbReference>